<evidence type="ECO:0000313" key="2">
    <source>
        <dbReference type="Proteomes" id="UP000305888"/>
    </source>
</evidence>
<protein>
    <submittedName>
        <fullName evidence="1">Uncharacterized protein</fullName>
    </submittedName>
</protein>
<dbReference type="KEGG" id="ppru:FDP22_12540"/>
<organism evidence="1 2">
    <name type="scientific">Paroceanicella profunda</name>
    <dbReference type="NCBI Taxonomy" id="2579971"/>
    <lineage>
        <taxon>Bacteria</taxon>
        <taxon>Pseudomonadati</taxon>
        <taxon>Pseudomonadota</taxon>
        <taxon>Alphaproteobacteria</taxon>
        <taxon>Rhodobacterales</taxon>
        <taxon>Paracoccaceae</taxon>
        <taxon>Paroceanicella</taxon>
    </lineage>
</organism>
<name>A0A5B8FVR9_9RHOB</name>
<dbReference type="OrthoDB" id="7853821at2"/>
<sequence>MSRRLPSALEFEQSGTVVRARCHYCRKNDTMQSSGGRHRAPPEEAHKFFIHRGWTGLTGKKPACPACVSKFRAIKAREREEKAAMKEAGKTAGPVVDRVVQMRGEAGLPTPGVAEMSRSDRRKVFRAIDDAYSEDGGGYVGGETDHTVALSAGVPVCWVESIREEEFGPAVNEDARRLEADLATITAKARKAEEDALAAATLAEEASKDAAEWGKRFSRLQAAMGPKAARL</sequence>
<gene>
    <name evidence="1" type="ORF">FDP22_12540</name>
</gene>
<dbReference type="AlphaFoldDB" id="A0A5B8FVR9"/>
<proteinExistence type="predicted"/>
<dbReference type="EMBL" id="CP040818">
    <property type="protein sequence ID" value="QDL92535.1"/>
    <property type="molecule type" value="Genomic_DNA"/>
</dbReference>
<dbReference type="RefSeq" id="WP_138579652.1">
    <property type="nucleotide sequence ID" value="NZ_CP040818.1"/>
</dbReference>
<accession>A0A5B8FVR9</accession>
<dbReference type="Proteomes" id="UP000305888">
    <property type="component" value="Chromosome"/>
</dbReference>
<keyword evidence="2" id="KW-1185">Reference proteome</keyword>
<evidence type="ECO:0000313" key="1">
    <source>
        <dbReference type="EMBL" id="QDL92535.1"/>
    </source>
</evidence>
<reference evidence="1 2" key="1">
    <citation type="submission" date="2019-06" db="EMBL/GenBank/DDBJ databases">
        <title>Genome sequence of Rhodobacteraceae bacterium D4M1.</title>
        <authorList>
            <person name="Cao J."/>
        </authorList>
    </citation>
    <scope>NUCLEOTIDE SEQUENCE [LARGE SCALE GENOMIC DNA]</scope>
    <source>
        <strain evidence="1 2">D4M1</strain>
    </source>
</reference>